<dbReference type="OMA" id="FLFTWPD"/>
<feature type="region of interest" description="Disordered" evidence="1">
    <location>
        <begin position="29"/>
        <end position="59"/>
    </location>
</feature>
<dbReference type="InterPro" id="IPR006571">
    <property type="entry name" value="TLDc_dom"/>
</dbReference>
<organism evidence="3 4">
    <name type="scientific">Chondrus crispus</name>
    <name type="common">Carrageen Irish moss</name>
    <name type="synonym">Polymorpha crispa</name>
    <dbReference type="NCBI Taxonomy" id="2769"/>
    <lineage>
        <taxon>Eukaryota</taxon>
        <taxon>Rhodophyta</taxon>
        <taxon>Florideophyceae</taxon>
        <taxon>Rhodymeniophycidae</taxon>
        <taxon>Gigartinales</taxon>
        <taxon>Gigartinaceae</taxon>
        <taxon>Chondrus</taxon>
    </lineage>
</organism>
<reference evidence="4" key="1">
    <citation type="journal article" date="2013" name="Proc. Natl. Acad. Sci. U.S.A.">
        <title>Genome structure and metabolic features in the red seaweed Chondrus crispus shed light on evolution of the Archaeplastida.</title>
        <authorList>
            <person name="Collen J."/>
            <person name="Porcel B."/>
            <person name="Carre W."/>
            <person name="Ball S.G."/>
            <person name="Chaparro C."/>
            <person name="Tonon T."/>
            <person name="Barbeyron T."/>
            <person name="Michel G."/>
            <person name="Noel B."/>
            <person name="Valentin K."/>
            <person name="Elias M."/>
            <person name="Artiguenave F."/>
            <person name="Arun A."/>
            <person name="Aury J.M."/>
            <person name="Barbosa-Neto J.F."/>
            <person name="Bothwell J.H."/>
            <person name="Bouget F.Y."/>
            <person name="Brillet L."/>
            <person name="Cabello-Hurtado F."/>
            <person name="Capella-Gutierrez S."/>
            <person name="Charrier B."/>
            <person name="Cladiere L."/>
            <person name="Cock J.M."/>
            <person name="Coelho S.M."/>
            <person name="Colleoni C."/>
            <person name="Czjzek M."/>
            <person name="Da Silva C."/>
            <person name="Delage L."/>
            <person name="Denoeud F."/>
            <person name="Deschamps P."/>
            <person name="Dittami S.M."/>
            <person name="Gabaldon T."/>
            <person name="Gachon C.M."/>
            <person name="Groisillier A."/>
            <person name="Herve C."/>
            <person name="Jabbari K."/>
            <person name="Katinka M."/>
            <person name="Kloareg B."/>
            <person name="Kowalczyk N."/>
            <person name="Labadie K."/>
            <person name="Leblanc C."/>
            <person name="Lopez P.J."/>
            <person name="McLachlan D.H."/>
            <person name="Meslet-Cladiere L."/>
            <person name="Moustafa A."/>
            <person name="Nehr Z."/>
            <person name="Nyvall Collen P."/>
            <person name="Panaud O."/>
            <person name="Partensky F."/>
            <person name="Poulain J."/>
            <person name="Rensing S.A."/>
            <person name="Rousvoal S."/>
            <person name="Samson G."/>
            <person name="Symeonidi A."/>
            <person name="Weissenbach J."/>
            <person name="Zambounis A."/>
            <person name="Wincker P."/>
            <person name="Boyen C."/>
        </authorList>
    </citation>
    <scope>NUCLEOTIDE SEQUENCE [LARGE SCALE GENOMIC DNA]</scope>
    <source>
        <strain evidence="4">cv. Stackhouse</strain>
    </source>
</reference>
<dbReference type="STRING" id="2769.R7QPM3"/>
<evidence type="ECO:0000313" key="4">
    <source>
        <dbReference type="Proteomes" id="UP000012073"/>
    </source>
</evidence>
<dbReference type="KEGG" id="ccp:CHC_T00006630001"/>
<dbReference type="PROSITE" id="PS51886">
    <property type="entry name" value="TLDC"/>
    <property type="match status" value="1"/>
</dbReference>
<keyword evidence="4" id="KW-1185">Reference proteome</keyword>
<name>R7QPM3_CHOCR</name>
<protein>
    <recommendedName>
        <fullName evidence="2">TLDc domain-containing protein</fullName>
    </recommendedName>
</protein>
<dbReference type="Gramene" id="CDF39345">
    <property type="protein sequence ID" value="CDF39345"/>
    <property type="gene ID" value="CHC_T00006630001"/>
</dbReference>
<evidence type="ECO:0000259" key="2">
    <source>
        <dbReference type="PROSITE" id="PS51886"/>
    </source>
</evidence>
<dbReference type="RefSeq" id="XP_005719256.1">
    <property type="nucleotide sequence ID" value="XM_005719199.1"/>
</dbReference>
<proteinExistence type="predicted"/>
<feature type="compositionally biased region" description="Polar residues" evidence="1">
    <location>
        <begin position="32"/>
        <end position="41"/>
    </location>
</feature>
<dbReference type="OrthoDB" id="25620at2759"/>
<dbReference type="PhylomeDB" id="R7QPM3"/>
<dbReference type="EMBL" id="HG002022">
    <property type="protein sequence ID" value="CDF39345.1"/>
    <property type="molecule type" value="Genomic_DNA"/>
</dbReference>
<dbReference type="AlphaFoldDB" id="R7QPM3"/>
<dbReference type="Pfam" id="PF07534">
    <property type="entry name" value="TLD"/>
    <property type="match status" value="1"/>
</dbReference>
<feature type="domain" description="TLDc" evidence="2">
    <location>
        <begin position="108"/>
        <end position="308"/>
    </location>
</feature>
<sequence length="308" mass="33967">MSHLAAFCQLPASLRVLPSHSTYCHAHPTFLKSPQQHSPKTLSHRRRLHPIANARDKESNKGEMDIVERVYTAIFGAKQAEPFGLKRFDRDRFPELYPATLDEFADPVPADTPEMALFRPLLARTQLQTREIQLLYDANRDGWSADTFHEALNRKGASVVMASTAGAVFGGYNPKGFVGYGESRGSKAAFLFTWPDGDTSKPAVKLRKVGGAALAVVDEPETGPKFGADSLVVPLRPPRANWGESQKDRIAYSKLGSYYERRPDGGNTLFANGENPKGEVLQELKVFAGVYADGEEIPFDDALPFSLE</sequence>
<evidence type="ECO:0000313" key="3">
    <source>
        <dbReference type="EMBL" id="CDF39345.1"/>
    </source>
</evidence>
<dbReference type="GeneID" id="17326970"/>
<evidence type="ECO:0000256" key="1">
    <source>
        <dbReference type="SAM" id="MobiDB-lite"/>
    </source>
</evidence>
<gene>
    <name evidence="3" type="ORF">CHC_T00006630001</name>
</gene>
<accession>R7QPM3</accession>
<dbReference type="Proteomes" id="UP000012073">
    <property type="component" value="Unassembled WGS sequence"/>
</dbReference>